<evidence type="ECO:0000256" key="4">
    <source>
        <dbReference type="ARBA" id="ARBA00022840"/>
    </source>
</evidence>
<evidence type="ECO:0000259" key="5">
    <source>
        <dbReference type="Pfam" id="PF00005"/>
    </source>
</evidence>
<keyword evidence="2" id="KW-0813">Transport</keyword>
<dbReference type="Pfam" id="PF00005">
    <property type="entry name" value="ABC_tran"/>
    <property type="match status" value="1"/>
</dbReference>
<proteinExistence type="inferred from homology"/>
<dbReference type="GO" id="GO:0043190">
    <property type="term" value="C:ATP-binding cassette (ABC) transporter complex"/>
    <property type="evidence" value="ECO:0007669"/>
    <property type="project" value="TreeGrafter"/>
</dbReference>
<keyword evidence="4 6" id="KW-0067">ATP-binding</keyword>
<dbReference type="Proteomes" id="UP000650485">
    <property type="component" value="Unassembled WGS sequence"/>
</dbReference>
<gene>
    <name evidence="6" type="ORF">H7R52_17095</name>
</gene>
<dbReference type="GO" id="GO:0005524">
    <property type="term" value="F:ATP binding"/>
    <property type="evidence" value="ECO:0007669"/>
    <property type="project" value="UniProtKB-KW"/>
</dbReference>
<organism evidence="6 7">
    <name type="scientific">Weissella confusa</name>
    <name type="common">Lactobacillus confusus</name>
    <dbReference type="NCBI Taxonomy" id="1583"/>
    <lineage>
        <taxon>Bacteria</taxon>
        <taxon>Bacillati</taxon>
        <taxon>Bacillota</taxon>
        <taxon>Bacilli</taxon>
        <taxon>Lactobacillales</taxon>
        <taxon>Lactobacillaceae</taxon>
        <taxon>Weissella</taxon>
    </lineage>
</organism>
<dbReference type="EMBL" id="JACSZT010000021">
    <property type="protein sequence ID" value="MBC6499730.1"/>
    <property type="molecule type" value="Genomic_DNA"/>
</dbReference>
<reference evidence="6" key="1">
    <citation type="submission" date="2020-08" db="EMBL/GenBank/DDBJ databases">
        <title>Complete genome sequence of Weissella confusa strain FS54 provides insights into metabolic potential.</title>
        <authorList>
            <person name="Fhoula I."/>
            <person name="Najjari A."/>
            <person name="Lekired A."/>
            <person name="Bessrour-Aouam N."/>
            <person name="Jaballah S."/>
            <person name="Klibi N."/>
            <person name="Ouzari H.-I."/>
        </authorList>
    </citation>
    <scope>NUCLEOTIDE SEQUENCE</scope>
    <source>
        <strain evidence="6">FS54</strain>
    </source>
</reference>
<comment type="similarity">
    <text evidence="1">Belongs to the ABC transporter superfamily.</text>
</comment>
<comment type="caution">
    <text evidence="6">The sequence shown here is derived from an EMBL/GenBank/DDBJ whole genome shotgun (WGS) entry which is preliminary data.</text>
</comment>
<feature type="domain" description="ABC transporter" evidence="5">
    <location>
        <begin position="21"/>
        <end position="68"/>
    </location>
</feature>
<dbReference type="SUPFAM" id="SSF52540">
    <property type="entry name" value="P-loop containing nucleoside triphosphate hydrolases"/>
    <property type="match status" value="1"/>
</dbReference>
<dbReference type="Gene3D" id="3.40.50.300">
    <property type="entry name" value="P-loop containing nucleotide triphosphate hydrolases"/>
    <property type="match status" value="1"/>
</dbReference>
<dbReference type="InterPro" id="IPR050095">
    <property type="entry name" value="ECF_ABC_transporter_ATP-bd"/>
</dbReference>
<dbReference type="AlphaFoldDB" id="A0A923SP34"/>
<evidence type="ECO:0000256" key="1">
    <source>
        <dbReference type="ARBA" id="ARBA00005417"/>
    </source>
</evidence>
<dbReference type="GO" id="GO:0042626">
    <property type="term" value="F:ATPase-coupled transmembrane transporter activity"/>
    <property type="evidence" value="ECO:0007669"/>
    <property type="project" value="TreeGrafter"/>
</dbReference>
<sequence length="84" mass="9232">MTSLRVVDFSFAYEADQPNILNKINLDLTPGSFNLMVGPSGSGKSTLLKAMAGLLPKGLQELGQAWFEPFSFDQYNRHIRLGLG</sequence>
<accession>A0A923SP34</accession>
<dbReference type="InterPro" id="IPR027417">
    <property type="entry name" value="P-loop_NTPase"/>
</dbReference>
<protein>
    <submittedName>
        <fullName evidence="6">ATP-binding cassette domain-containing protein</fullName>
    </submittedName>
</protein>
<dbReference type="PANTHER" id="PTHR43553">
    <property type="entry name" value="HEAVY METAL TRANSPORTER"/>
    <property type="match status" value="1"/>
</dbReference>
<dbReference type="GO" id="GO:0016887">
    <property type="term" value="F:ATP hydrolysis activity"/>
    <property type="evidence" value="ECO:0007669"/>
    <property type="project" value="InterPro"/>
</dbReference>
<name>A0A923SP34_WEICO</name>
<dbReference type="InterPro" id="IPR003439">
    <property type="entry name" value="ABC_transporter-like_ATP-bd"/>
</dbReference>
<evidence type="ECO:0000256" key="3">
    <source>
        <dbReference type="ARBA" id="ARBA00022741"/>
    </source>
</evidence>
<keyword evidence="3" id="KW-0547">Nucleotide-binding</keyword>
<evidence type="ECO:0000256" key="2">
    <source>
        <dbReference type="ARBA" id="ARBA00022448"/>
    </source>
</evidence>
<evidence type="ECO:0000313" key="6">
    <source>
        <dbReference type="EMBL" id="MBC6499730.1"/>
    </source>
</evidence>
<evidence type="ECO:0000313" key="7">
    <source>
        <dbReference type="Proteomes" id="UP000650485"/>
    </source>
</evidence>